<evidence type="ECO:0000256" key="5">
    <source>
        <dbReference type="SAM" id="Phobius"/>
    </source>
</evidence>
<evidence type="ECO:0000313" key="6">
    <source>
        <dbReference type="EMBL" id="KRM77472.1"/>
    </source>
</evidence>
<sequence>MAMCGLILGMEALGNLLIMLNFSFLGNILGVMGMALMFIVLTKLILAFPSAYKEVLNPLSSGTLPTFTMSLMLISMYWSRWGFPHFGLILWILAIVCHIAIMVTFCYVNLINNKFDLKDVYPSWFVMFVGIGVIPVSAKLFIIPVGQFFFFIALGLYIIVFPIVALRLFRHHVILEGALPLLTIIAAPASLCLTGYLNSFSQINNIFAILLGVFAQFLYFITILTMARIYILSEHSILKFYPSFAAFTFPLVISATGLTVLLNHLKIKSYLINIAEVEQIIAVIVVIYVLVHYIKFLSVLIKHNFRKLLETNIERDSQD</sequence>
<dbReference type="Pfam" id="PF03595">
    <property type="entry name" value="SLAC1"/>
    <property type="match status" value="1"/>
</dbReference>
<dbReference type="Proteomes" id="UP000051845">
    <property type="component" value="Unassembled WGS sequence"/>
</dbReference>
<organism evidence="6 7">
    <name type="scientific">Secundilactobacillus collinoides DSM 20515 = JCM 1123</name>
    <dbReference type="NCBI Taxonomy" id="1423733"/>
    <lineage>
        <taxon>Bacteria</taxon>
        <taxon>Bacillati</taxon>
        <taxon>Bacillota</taxon>
        <taxon>Bacilli</taxon>
        <taxon>Lactobacillales</taxon>
        <taxon>Lactobacillaceae</taxon>
        <taxon>Secundilactobacillus</taxon>
    </lineage>
</organism>
<evidence type="ECO:0000256" key="2">
    <source>
        <dbReference type="ARBA" id="ARBA00022692"/>
    </source>
</evidence>
<feature type="transmembrane region" description="Helical" evidence="5">
    <location>
        <begin position="181"/>
        <end position="200"/>
    </location>
</feature>
<dbReference type="AlphaFoldDB" id="A0A0R2BF22"/>
<feature type="transmembrane region" description="Helical" evidence="5">
    <location>
        <begin position="85"/>
        <end position="108"/>
    </location>
</feature>
<dbReference type="PANTHER" id="PTHR37955:SF1">
    <property type="entry name" value="DEP DOMAIN-CONTAINING PROTEIN"/>
    <property type="match status" value="1"/>
</dbReference>
<feature type="transmembrane region" description="Helical" evidence="5">
    <location>
        <begin position="148"/>
        <end position="169"/>
    </location>
</feature>
<keyword evidence="2 5" id="KW-0812">Transmembrane</keyword>
<proteinExistence type="predicted"/>
<comment type="caution">
    <text evidence="6">The sequence shown here is derived from an EMBL/GenBank/DDBJ whole genome shotgun (WGS) entry which is preliminary data.</text>
</comment>
<dbReference type="GO" id="GO:0005886">
    <property type="term" value="C:plasma membrane"/>
    <property type="evidence" value="ECO:0007669"/>
    <property type="project" value="TreeGrafter"/>
</dbReference>
<keyword evidence="3 5" id="KW-1133">Transmembrane helix</keyword>
<feature type="transmembrane region" description="Helical" evidence="5">
    <location>
        <begin position="120"/>
        <end position="142"/>
    </location>
</feature>
<dbReference type="InterPro" id="IPR004695">
    <property type="entry name" value="SLAC1/Mae1/Ssu1/TehA"/>
</dbReference>
<evidence type="ECO:0000256" key="4">
    <source>
        <dbReference type="ARBA" id="ARBA00023136"/>
    </source>
</evidence>
<keyword evidence="4 5" id="KW-0472">Membrane</keyword>
<protein>
    <submittedName>
        <fullName evidence="6">TDT family tellurite dicarboxylate transporter</fullName>
    </submittedName>
</protein>
<dbReference type="EMBL" id="AYYR01000010">
    <property type="protein sequence ID" value="KRM77472.1"/>
    <property type="molecule type" value="Genomic_DNA"/>
</dbReference>
<dbReference type="GO" id="GO:0046583">
    <property type="term" value="F:monoatomic cation efflux transmembrane transporter activity"/>
    <property type="evidence" value="ECO:0007669"/>
    <property type="project" value="TreeGrafter"/>
</dbReference>
<dbReference type="CDD" id="cd09325">
    <property type="entry name" value="TDT_C4-dicarb_trans"/>
    <property type="match status" value="1"/>
</dbReference>
<feature type="transmembrane region" description="Helical" evidence="5">
    <location>
        <begin position="206"/>
        <end position="231"/>
    </location>
</feature>
<dbReference type="InterPro" id="IPR038665">
    <property type="entry name" value="Voltage-dep_anion_channel_sf"/>
</dbReference>
<feature type="transmembrane region" description="Helical" evidence="5">
    <location>
        <begin position="280"/>
        <end position="301"/>
    </location>
</feature>
<gene>
    <name evidence="6" type="ORF">FC82_GL000095</name>
</gene>
<feature type="transmembrane region" description="Helical" evidence="5">
    <location>
        <begin position="24"/>
        <end position="46"/>
    </location>
</feature>
<comment type="subcellular location">
    <subcellularLocation>
        <location evidence="1">Membrane</location>
        <topology evidence="1">Multi-pass membrane protein</topology>
    </subcellularLocation>
</comment>
<dbReference type="PANTHER" id="PTHR37955">
    <property type="entry name" value="TELLURITE RESISTANCE PROTEIN TEHA"/>
    <property type="match status" value="1"/>
</dbReference>
<dbReference type="InterPro" id="IPR052951">
    <property type="entry name" value="Tellurite_res_ion_channel"/>
</dbReference>
<accession>A0A0R2BF22</accession>
<name>A0A0R2BF22_SECCO</name>
<dbReference type="Gene3D" id="1.50.10.150">
    <property type="entry name" value="Voltage-dependent anion channel"/>
    <property type="match status" value="1"/>
</dbReference>
<evidence type="ECO:0000256" key="1">
    <source>
        <dbReference type="ARBA" id="ARBA00004141"/>
    </source>
</evidence>
<dbReference type="PATRIC" id="fig|1423733.4.peg.100"/>
<feature type="transmembrane region" description="Helical" evidence="5">
    <location>
        <begin position="58"/>
        <end position="79"/>
    </location>
</feature>
<evidence type="ECO:0000256" key="3">
    <source>
        <dbReference type="ARBA" id="ARBA00022989"/>
    </source>
</evidence>
<feature type="transmembrane region" description="Helical" evidence="5">
    <location>
        <begin position="243"/>
        <end position="265"/>
    </location>
</feature>
<evidence type="ECO:0000313" key="7">
    <source>
        <dbReference type="Proteomes" id="UP000051845"/>
    </source>
</evidence>
<reference evidence="6 7" key="1">
    <citation type="journal article" date="2015" name="Genome Announc.">
        <title>Expanding the biotechnology potential of lactobacilli through comparative genomics of 213 strains and associated genera.</title>
        <authorList>
            <person name="Sun Z."/>
            <person name="Harris H.M."/>
            <person name="McCann A."/>
            <person name="Guo C."/>
            <person name="Argimon S."/>
            <person name="Zhang W."/>
            <person name="Yang X."/>
            <person name="Jeffery I.B."/>
            <person name="Cooney J.C."/>
            <person name="Kagawa T.F."/>
            <person name="Liu W."/>
            <person name="Song Y."/>
            <person name="Salvetti E."/>
            <person name="Wrobel A."/>
            <person name="Rasinkangas P."/>
            <person name="Parkhill J."/>
            <person name="Rea M.C."/>
            <person name="O'Sullivan O."/>
            <person name="Ritari J."/>
            <person name="Douillard F.P."/>
            <person name="Paul Ross R."/>
            <person name="Yang R."/>
            <person name="Briner A.E."/>
            <person name="Felis G.E."/>
            <person name="de Vos W.M."/>
            <person name="Barrangou R."/>
            <person name="Klaenhammer T.R."/>
            <person name="Caufield P.W."/>
            <person name="Cui Y."/>
            <person name="Zhang H."/>
            <person name="O'Toole P.W."/>
        </authorList>
    </citation>
    <scope>NUCLEOTIDE SEQUENCE [LARGE SCALE GENOMIC DNA]</scope>
    <source>
        <strain evidence="6 7">DSM 20515</strain>
    </source>
</reference>